<dbReference type="PANTHER" id="PTHR42846">
    <property type="entry name" value="NI-SIROHYDROCHLORIN A,C-DIAMIDE REDUCTIVE CYCLASE COMPLEX, COMPONENT CFBD"/>
    <property type="match status" value="1"/>
</dbReference>
<dbReference type="PANTHER" id="PTHR42846:SF1">
    <property type="entry name" value="NI-SIROHYDROCHLORIN A,C-DIAMIDE REDUCTIVE CYCLASE COMPLEX, COMPONENT CFBD"/>
    <property type="match status" value="1"/>
</dbReference>
<name>A0A4R1PV73_9FIRM</name>
<dbReference type="OrthoDB" id="9767044at2"/>
<proteinExistence type="predicted"/>
<organism evidence="2 3">
    <name type="scientific">Anaerospora hongkongensis</name>
    <dbReference type="NCBI Taxonomy" id="244830"/>
    <lineage>
        <taxon>Bacteria</taxon>
        <taxon>Bacillati</taxon>
        <taxon>Bacillota</taxon>
        <taxon>Negativicutes</taxon>
        <taxon>Selenomonadales</taxon>
        <taxon>Sporomusaceae</taxon>
        <taxon>Anaerospora</taxon>
    </lineage>
</organism>
<evidence type="ECO:0000313" key="3">
    <source>
        <dbReference type="Proteomes" id="UP000295063"/>
    </source>
</evidence>
<dbReference type="EMBL" id="SLUI01000025">
    <property type="protein sequence ID" value="TCL31969.1"/>
    <property type="molecule type" value="Genomic_DNA"/>
</dbReference>
<dbReference type="GO" id="GO:0016491">
    <property type="term" value="F:oxidoreductase activity"/>
    <property type="evidence" value="ECO:0007669"/>
    <property type="project" value="InterPro"/>
</dbReference>
<evidence type="ECO:0000259" key="1">
    <source>
        <dbReference type="Pfam" id="PF00148"/>
    </source>
</evidence>
<dbReference type="Pfam" id="PF00148">
    <property type="entry name" value="Oxidored_nitro"/>
    <property type="match status" value="1"/>
</dbReference>
<keyword evidence="3" id="KW-1185">Reference proteome</keyword>
<comment type="caution">
    <text evidence="2">The sequence shown here is derived from an EMBL/GenBank/DDBJ whole genome shotgun (WGS) entry which is preliminary data.</text>
</comment>
<dbReference type="Gene3D" id="3.40.50.12380">
    <property type="entry name" value="Nitrogenase MoFe cofactor biosynthesis protein NifE, C-terminal"/>
    <property type="match status" value="1"/>
</dbReference>
<dbReference type="InterPro" id="IPR000510">
    <property type="entry name" value="Nase/OxRdtase_comp1"/>
</dbReference>
<dbReference type="AlphaFoldDB" id="A0A4R1PV73"/>
<accession>A0A4R1PV73</accession>
<gene>
    <name evidence="2" type="ORF">EV210_12510</name>
</gene>
<dbReference type="SUPFAM" id="SSF53807">
    <property type="entry name" value="Helical backbone' metal receptor"/>
    <property type="match status" value="1"/>
</dbReference>
<dbReference type="Gene3D" id="3.40.50.1980">
    <property type="entry name" value="Nitrogenase molybdenum iron protein domain"/>
    <property type="match status" value="1"/>
</dbReference>
<evidence type="ECO:0000313" key="2">
    <source>
        <dbReference type="EMBL" id="TCL31969.1"/>
    </source>
</evidence>
<dbReference type="InterPro" id="IPR052673">
    <property type="entry name" value="Ni-siroh_cyclase_CfbD"/>
</dbReference>
<sequence>MNELQHLKRLSALRSGTGIKFLTPAVAPGSHCPMRIASVNVENISGLSSLLVGMPECTTYSRLFNPKPEGRNGELHWLYVLDANEVVFGCRAGLTAALKKMARAGAKAIVLIITCVPELIGEDIEGILEEMRPELTIPVTFVMLGQFKNTSYPSGSWKTMEAIGTLMKVQETDCRRINVLGRSPIEKHIPLSPLLPALEGHGLRLRCLAPGASLEDFQSAPDAALNIVVSPFMEPLAAKMERQFGIPYIALHTHYAVEAIDRVYTDLAQRFNFSWGDEFAESRRQALTLQREAQNRLQGLRFVFSLRIDIALPLAVYLTALGMEPLLLHLEEFYPEDKAYAEKLTAMGHNPWICRMTNEAADLPLLEKLAPDICFGYLPELSGAIPCVPEMLDFYGQTGYDRTGSLLSRILGVLDKLNMSVKGGPAYGTASL</sequence>
<protein>
    <submittedName>
        <fullName evidence="2">Nitrogenase molybdenum-iron protein alpha/beta subunit</fullName>
    </submittedName>
</protein>
<feature type="domain" description="Nitrogenase/oxidoreductase component 1" evidence="1">
    <location>
        <begin position="32"/>
        <end position="414"/>
    </location>
</feature>
<dbReference type="Proteomes" id="UP000295063">
    <property type="component" value="Unassembled WGS sequence"/>
</dbReference>
<reference evidence="2 3" key="1">
    <citation type="submission" date="2019-03" db="EMBL/GenBank/DDBJ databases">
        <title>Genomic Encyclopedia of Type Strains, Phase IV (KMG-IV): sequencing the most valuable type-strain genomes for metagenomic binning, comparative biology and taxonomic classification.</title>
        <authorList>
            <person name="Goeker M."/>
        </authorList>
    </citation>
    <scope>NUCLEOTIDE SEQUENCE [LARGE SCALE GENOMIC DNA]</scope>
    <source>
        <strain evidence="2 3">DSM 15969</strain>
    </source>
</reference>
<dbReference type="RefSeq" id="WP_132083620.1">
    <property type="nucleotide sequence ID" value="NZ_SLUI01000025.1"/>
</dbReference>